<dbReference type="Proteomes" id="UP000504603">
    <property type="component" value="Unplaced"/>
</dbReference>
<evidence type="ECO:0000313" key="7">
    <source>
        <dbReference type="RefSeq" id="XP_022134209.1"/>
    </source>
</evidence>
<sequence length="617" mass="68560">MAEKGDVLPVTPETIVAAGTNLRRSSMGGQTSSSNSGEKLVPHYLRASTGSCHDFCKYGRKHAFETKTRLPMLKNVASKSLDSESSVDSVVLPERKKTTSTKAHAKFSSASRLSDTDSTTFVRPEMLVKSSVFPSPIQREVLNESKKKLLAGPRPLPESGSQSPIVLRPMQKEVLNESKKKLLFEPRPLPKSRSRTPVFSSPMQREVLNASKKKLLAEPRPSLKSRSHTTNALKNLKPRASSATRNPEDAVVQVLEKSKERRLPEKHDDISKSKSIKVKPLRSAGSPENLRRKNDSEVGKSLVTSKEAAKRVAASARASLSSNSIRGAANFTVRKRSNLKAVPLKTRSKTKIAEREQVRSEEVQEKTFQSEEEIQEKTFQIEEVQEKTLYVIKIENEEKSPQYDQNETDDNMEAVPFSPPKSLSSPPTPSFLANEEDHDVSEYTESEAEDDSYSEDDELGSMEAHNVSSEGGKEVGSHNLGMYQSEGKDPQSTKLSFRRGKIIDIRSESNSPRRLKFRRGRQLGENQRAVDGFRKNFKKVKEVDSDTNTIETAPETVVLRHQDVQGKKDAQGLFNNVIEETASKLVETRKSKVKALVGAFETVISLQDGKPSLDTAS</sequence>
<dbReference type="RefSeq" id="XP_022134206.1">
    <property type="nucleotide sequence ID" value="XM_022278514.1"/>
</dbReference>
<evidence type="ECO:0000259" key="2">
    <source>
        <dbReference type="SMART" id="SM01054"/>
    </source>
</evidence>
<evidence type="ECO:0000313" key="8">
    <source>
        <dbReference type="RefSeq" id="XP_022134210.1"/>
    </source>
</evidence>
<dbReference type="PANTHER" id="PTHR33349">
    <property type="entry name" value="EMB|CAB62594.1"/>
    <property type="match status" value="1"/>
</dbReference>
<dbReference type="SMART" id="SM01054">
    <property type="entry name" value="CaM_binding"/>
    <property type="match status" value="1"/>
</dbReference>
<evidence type="ECO:0000313" key="6">
    <source>
        <dbReference type="RefSeq" id="XP_022134208.1"/>
    </source>
</evidence>
<dbReference type="RefSeq" id="XP_022134207.1">
    <property type="nucleotide sequence ID" value="XM_022278515.1"/>
</dbReference>
<dbReference type="RefSeq" id="XP_022134209.1">
    <property type="nucleotide sequence ID" value="XM_022278517.1"/>
</dbReference>
<organism evidence="3 6">
    <name type="scientific">Momordica charantia</name>
    <name type="common">Bitter gourd</name>
    <name type="synonym">Balsam pear</name>
    <dbReference type="NCBI Taxonomy" id="3673"/>
    <lineage>
        <taxon>Eukaryota</taxon>
        <taxon>Viridiplantae</taxon>
        <taxon>Streptophyta</taxon>
        <taxon>Embryophyta</taxon>
        <taxon>Tracheophyta</taxon>
        <taxon>Spermatophyta</taxon>
        <taxon>Magnoliopsida</taxon>
        <taxon>eudicotyledons</taxon>
        <taxon>Gunneridae</taxon>
        <taxon>Pentapetalae</taxon>
        <taxon>rosids</taxon>
        <taxon>fabids</taxon>
        <taxon>Cucurbitales</taxon>
        <taxon>Cucurbitaceae</taxon>
        <taxon>Momordiceae</taxon>
        <taxon>Momordica</taxon>
    </lineage>
</organism>
<feature type="compositionally biased region" description="Basic and acidic residues" evidence="1">
    <location>
        <begin position="170"/>
        <end position="184"/>
    </location>
</feature>
<dbReference type="GeneID" id="111006524"/>
<feature type="domain" description="Calmodulin-binding" evidence="2">
    <location>
        <begin position="491"/>
        <end position="605"/>
    </location>
</feature>
<dbReference type="Pfam" id="PF07839">
    <property type="entry name" value="CaM_binding"/>
    <property type="match status" value="1"/>
</dbReference>
<accession>A0A6J1C1B9</accession>
<keyword evidence="3" id="KW-1185">Reference proteome</keyword>
<dbReference type="KEGG" id="mcha:111006524"/>
<dbReference type="GO" id="GO:0005516">
    <property type="term" value="F:calmodulin binding"/>
    <property type="evidence" value="ECO:0007669"/>
    <property type="project" value="InterPro"/>
</dbReference>
<name>A0A6J1C1B9_MOMCH</name>
<dbReference type="InterPro" id="IPR012417">
    <property type="entry name" value="CaM-bd_dom_pln"/>
</dbReference>
<dbReference type="AlphaFoldDB" id="A0A6J1C1B9"/>
<protein>
    <submittedName>
        <fullName evidence="4 5">Uncharacterized protein LOC111006524</fullName>
    </submittedName>
</protein>
<evidence type="ECO:0000256" key="1">
    <source>
        <dbReference type="SAM" id="MobiDB-lite"/>
    </source>
</evidence>
<feature type="compositionally biased region" description="Acidic residues" evidence="1">
    <location>
        <begin position="434"/>
        <end position="460"/>
    </location>
</feature>
<dbReference type="RefSeq" id="XP_022134208.1">
    <property type="nucleotide sequence ID" value="XM_022278516.1"/>
</dbReference>
<feature type="compositionally biased region" description="Basic and acidic residues" evidence="1">
    <location>
        <begin position="256"/>
        <end position="272"/>
    </location>
</feature>
<dbReference type="RefSeq" id="XP_022134210.1">
    <property type="nucleotide sequence ID" value="XM_022278518.1"/>
</dbReference>
<proteinExistence type="predicted"/>
<evidence type="ECO:0000313" key="4">
    <source>
        <dbReference type="RefSeq" id="XP_022134206.1"/>
    </source>
</evidence>
<reference evidence="4 5" key="1">
    <citation type="submission" date="2025-04" db="UniProtKB">
        <authorList>
            <consortium name="RefSeq"/>
        </authorList>
    </citation>
    <scope>IDENTIFICATION</scope>
    <source>
        <strain evidence="4 5">OHB3-1</strain>
    </source>
</reference>
<feature type="region of interest" description="Disordered" evidence="1">
    <location>
        <begin position="395"/>
        <end position="514"/>
    </location>
</feature>
<feature type="compositionally biased region" description="Basic and acidic residues" evidence="1">
    <location>
        <begin position="289"/>
        <end position="298"/>
    </location>
</feature>
<dbReference type="OrthoDB" id="766386at2759"/>
<evidence type="ECO:0000313" key="3">
    <source>
        <dbReference type="Proteomes" id="UP000504603"/>
    </source>
</evidence>
<evidence type="ECO:0000313" key="5">
    <source>
        <dbReference type="RefSeq" id="XP_022134207.1"/>
    </source>
</evidence>
<dbReference type="PANTHER" id="PTHR33349:SF1">
    <property type="entry name" value="EMB|CAB62594.1"/>
    <property type="match status" value="1"/>
</dbReference>
<gene>
    <name evidence="4 5 6 7 8" type="primary">LOC111006524</name>
</gene>
<feature type="region of interest" description="Disordered" evidence="1">
    <location>
        <begin position="149"/>
        <end position="302"/>
    </location>
</feature>